<dbReference type="PANTHER" id="PTHR47506">
    <property type="entry name" value="TRANSCRIPTIONAL REGULATORY PROTEIN"/>
    <property type="match status" value="1"/>
</dbReference>
<feature type="DNA-binding region" description="H-T-H motif" evidence="4">
    <location>
        <begin position="41"/>
        <end position="60"/>
    </location>
</feature>
<evidence type="ECO:0000256" key="1">
    <source>
        <dbReference type="ARBA" id="ARBA00023015"/>
    </source>
</evidence>
<gene>
    <name evidence="6" type="ORF">SAMN06265348_11410</name>
</gene>
<name>A0A521FM64_9SPHI</name>
<evidence type="ECO:0000313" key="6">
    <source>
        <dbReference type="EMBL" id="SMO97275.1"/>
    </source>
</evidence>
<keyword evidence="3" id="KW-0804">Transcription</keyword>
<dbReference type="Proteomes" id="UP000320300">
    <property type="component" value="Unassembled WGS sequence"/>
</dbReference>
<dbReference type="InterPro" id="IPR011075">
    <property type="entry name" value="TetR_C"/>
</dbReference>
<proteinExistence type="predicted"/>
<dbReference type="SUPFAM" id="SSF46689">
    <property type="entry name" value="Homeodomain-like"/>
    <property type="match status" value="1"/>
</dbReference>
<evidence type="ECO:0000256" key="3">
    <source>
        <dbReference type="ARBA" id="ARBA00023163"/>
    </source>
</evidence>
<evidence type="ECO:0000256" key="2">
    <source>
        <dbReference type="ARBA" id="ARBA00023125"/>
    </source>
</evidence>
<dbReference type="InterPro" id="IPR001647">
    <property type="entry name" value="HTH_TetR"/>
</dbReference>
<reference evidence="6 7" key="1">
    <citation type="submission" date="2017-05" db="EMBL/GenBank/DDBJ databases">
        <authorList>
            <person name="Varghese N."/>
            <person name="Submissions S."/>
        </authorList>
    </citation>
    <scope>NUCLEOTIDE SEQUENCE [LARGE SCALE GENOMIC DNA]</scope>
    <source>
        <strain evidence="6 7">DSM 19036</strain>
    </source>
</reference>
<dbReference type="GO" id="GO:0003677">
    <property type="term" value="F:DNA binding"/>
    <property type="evidence" value="ECO:0007669"/>
    <property type="project" value="UniProtKB-UniRule"/>
</dbReference>
<keyword evidence="7" id="KW-1185">Reference proteome</keyword>
<dbReference type="PROSITE" id="PS50977">
    <property type="entry name" value="HTH_TETR_2"/>
    <property type="match status" value="1"/>
</dbReference>
<organism evidence="6 7">
    <name type="scientific">Pedobacter westerhofensis</name>
    <dbReference type="NCBI Taxonomy" id="425512"/>
    <lineage>
        <taxon>Bacteria</taxon>
        <taxon>Pseudomonadati</taxon>
        <taxon>Bacteroidota</taxon>
        <taxon>Sphingobacteriia</taxon>
        <taxon>Sphingobacteriales</taxon>
        <taxon>Sphingobacteriaceae</taxon>
        <taxon>Pedobacter</taxon>
    </lineage>
</organism>
<keyword evidence="1" id="KW-0805">Transcription regulation</keyword>
<dbReference type="InterPro" id="IPR009057">
    <property type="entry name" value="Homeodomain-like_sf"/>
</dbReference>
<keyword evidence="2 4" id="KW-0238">DNA-binding</keyword>
<dbReference type="PANTHER" id="PTHR47506:SF3">
    <property type="entry name" value="HTH-TYPE TRANSCRIPTIONAL REGULATOR LMRA"/>
    <property type="match status" value="1"/>
</dbReference>
<dbReference type="InterPro" id="IPR036271">
    <property type="entry name" value="Tet_transcr_reg_TetR-rel_C_sf"/>
</dbReference>
<dbReference type="SUPFAM" id="SSF48498">
    <property type="entry name" value="Tetracyclin repressor-like, C-terminal domain"/>
    <property type="match status" value="1"/>
</dbReference>
<dbReference type="EMBL" id="FXTN01000014">
    <property type="protein sequence ID" value="SMO97275.1"/>
    <property type="molecule type" value="Genomic_DNA"/>
</dbReference>
<dbReference type="AlphaFoldDB" id="A0A521FM64"/>
<protein>
    <submittedName>
        <fullName evidence="6">Transcriptional regulator, TetR family</fullName>
    </submittedName>
</protein>
<evidence type="ECO:0000313" key="7">
    <source>
        <dbReference type="Proteomes" id="UP000320300"/>
    </source>
</evidence>
<sequence length="210" mass="23723">MIYYNDHYICHMEMSKTERTRAHIIASTAAIFNKKGYAGTSITDMTKATQLTSGSIYGNFANKEEVALAAFDYNLANFRRLVQLEVNKCTTTKDKLYMYIQAYHSSANLKFPEGGCPMQNALVDADDTFEALRKKAAEGIMLWKKDLVTVIQQGIKEGVFRPETKAEKTALHIIALSEFGFLMYSVSRSRKQSDEMLEIAMEVAKSIVRD</sequence>
<evidence type="ECO:0000259" key="5">
    <source>
        <dbReference type="PROSITE" id="PS50977"/>
    </source>
</evidence>
<accession>A0A521FM64</accession>
<dbReference type="Gene3D" id="1.10.357.10">
    <property type="entry name" value="Tetracycline Repressor, domain 2"/>
    <property type="match status" value="1"/>
</dbReference>
<feature type="domain" description="HTH tetR-type" evidence="5">
    <location>
        <begin position="18"/>
        <end position="78"/>
    </location>
</feature>
<dbReference type="Pfam" id="PF00440">
    <property type="entry name" value="TetR_N"/>
    <property type="match status" value="1"/>
</dbReference>
<dbReference type="Pfam" id="PF16925">
    <property type="entry name" value="TetR_C_13"/>
    <property type="match status" value="1"/>
</dbReference>
<evidence type="ECO:0000256" key="4">
    <source>
        <dbReference type="PROSITE-ProRule" id="PRU00335"/>
    </source>
</evidence>